<dbReference type="EMBL" id="BKAJ01000272">
    <property type="protein sequence ID" value="GEP61915.1"/>
    <property type="molecule type" value="Genomic_DNA"/>
</dbReference>
<dbReference type="Proteomes" id="UP000321058">
    <property type="component" value="Unassembled WGS sequence"/>
</dbReference>
<sequence length="142" mass="15606">MVEAKEVPTTSVPVWQSGRISGRDWRRGQANLPSRAEVIRKLVEQALVKGTRKVPSSARRSNEGRTMALLLRILGYGWLVLGIILIVLIYSVLFSARWPIVEDVIGAALILLPGFAAIALAAAVERRKALRLARGISQGRRV</sequence>
<evidence type="ECO:0000313" key="2">
    <source>
        <dbReference type="EMBL" id="GEP61915.1"/>
    </source>
</evidence>
<keyword evidence="1" id="KW-0472">Membrane</keyword>
<gene>
    <name evidence="2" type="ORF">RSO01_90810</name>
</gene>
<accession>A0A512NSJ9</accession>
<feature type="transmembrane region" description="Helical" evidence="1">
    <location>
        <begin position="104"/>
        <end position="124"/>
    </location>
</feature>
<keyword evidence="1" id="KW-1133">Transmembrane helix</keyword>
<dbReference type="AlphaFoldDB" id="A0A512NSJ9"/>
<feature type="transmembrane region" description="Helical" evidence="1">
    <location>
        <begin position="69"/>
        <end position="92"/>
    </location>
</feature>
<keyword evidence="3" id="KW-1185">Reference proteome</keyword>
<name>A0A512NSJ9_9HYPH</name>
<proteinExistence type="predicted"/>
<comment type="caution">
    <text evidence="2">The sequence shown here is derived from an EMBL/GenBank/DDBJ whole genome shotgun (WGS) entry which is preliminary data.</text>
</comment>
<organism evidence="2 3">
    <name type="scientific">Reyranella soli</name>
    <dbReference type="NCBI Taxonomy" id="1230389"/>
    <lineage>
        <taxon>Bacteria</taxon>
        <taxon>Pseudomonadati</taxon>
        <taxon>Pseudomonadota</taxon>
        <taxon>Alphaproteobacteria</taxon>
        <taxon>Hyphomicrobiales</taxon>
        <taxon>Reyranellaceae</taxon>
        <taxon>Reyranella</taxon>
    </lineage>
</organism>
<reference evidence="2 3" key="1">
    <citation type="submission" date="2019-07" db="EMBL/GenBank/DDBJ databases">
        <title>Whole genome shotgun sequence of Reyranella soli NBRC 108950.</title>
        <authorList>
            <person name="Hosoyama A."/>
            <person name="Uohara A."/>
            <person name="Ohji S."/>
            <person name="Ichikawa N."/>
        </authorList>
    </citation>
    <scope>NUCLEOTIDE SEQUENCE [LARGE SCALE GENOMIC DNA]</scope>
    <source>
        <strain evidence="2 3">NBRC 108950</strain>
    </source>
</reference>
<evidence type="ECO:0000256" key="1">
    <source>
        <dbReference type="SAM" id="Phobius"/>
    </source>
</evidence>
<evidence type="ECO:0000313" key="3">
    <source>
        <dbReference type="Proteomes" id="UP000321058"/>
    </source>
</evidence>
<keyword evidence="1" id="KW-0812">Transmembrane</keyword>
<protein>
    <submittedName>
        <fullName evidence="2">Uncharacterized protein</fullName>
    </submittedName>
</protein>